<evidence type="ECO:0008006" key="3">
    <source>
        <dbReference type="Google" id="ProtNLM"/>
    </source>
</evidence>
<organism evidence="1 2">
    <name type="scientific">Phytophthora megakarya</name>
    <dbReference type="NCBI Taxonomy" id="4795"/>
    <lineage>
        <taxon>Eukaryota</taxon>
        <taxon>Sar</taxon>
        <taxon>Stramenopiles</taxon>
        <taxon>Oomycota</taxon>
        <taxon>Peronosporomycetes</taxon>
        <taxon>Peronosporales</taxon>
        <taxon>Peronosporaceae</taxon>
        <taxon>Phytophthora</taxon>
    </lineage>
</organism>
<name>A0A225VV03_9STRA</name>
<protein>
    <recommendedName>
        <fullName evidence="3">Retrotransposon gag domain-containing protein</fullName>
    </recommendedName>
</protein>
<dbReference type="OrthoDB" id="18186at2759"/>
<dbReference type="Proteomes" id="UP000198211">
    <property type="component" value="Unassembled WGS sequence"/>
</dbReference>
<proteinExistence type="predicted"/>
<reference evidence="2" key="1">
    <citation type="submission" date="2017-03" db="EMBL/GenBank/DDBJ databases">
        <title>Phytopthora megakarya and P. palmivora, two closely related causual agents of cacao black pod achieved similar genome size and gene model numbers by different mechanisms.</title>
        <authorList>
            <person name="Ali S."/>
            <person name="Shao J."/>
            <person name="Larry D.J."/>
            <person name="Kronmiller B."/>
            <person name="Shen D."/>
            <person name="Strem M.D."/>
            <person name="Melnick R.L."/>
            <person name="Guiltinan M.J."/>
            <person name="Tyler B.M."/>
            <person name="Meinhardt L.W."/>
            <person name="Bailey B.A."/>
        </authorList>
    </citation>
    <scope>NUCLEOTIDE SEQUENCE [LARGE SCALE GENOMIC DNA]</scope>
    <source>
        <strain evidence="2">zdho120</strain>
    </source>
</reference>
<accession>A0A225VV03</accession>
<sequence>MENASKWWVDMDRRMPERKRTRKNLKRALLRRYGEKLDKSTAEWRVNMRQMMPGETHADFAAGLRDVVGRDNVSERVLLAQFYRNLDKTTKKLVKLKPKPRMLEEAVEKATEIDDPMDNIAHGMMNIGQSWATAPSRYFIPMDGTTGKTSVIPGVSGTGMDAKMTGSVDDVDGSGKRAVALFTSPQGIYNAYSGTWDPPPDHAWNGKY</sequence>
<dbReference type="EMBL" id="NBNE01003177">
    <property type="protein sequence ID" value="OWZ08380.1"/>
    <property type="molecule type" value="Genomic_DNA"/>
</dbReference>
<keyword evidence="2" id="KW-1185">Reference proteome</keyword>
<gene>
    <name evidence="1" type="ORF">PHMEG_00019095</name>
</gene>
<evidence type="ECO:0000313" key="1">
    <source>
        <dbReference type="EMBL" id="OWZ08380.1"/>
    </source>
</evidence>
<evidence type="ECO:0000313" key="2">
    <source>
        <dbReference type="Proteomes" id="UP000198211"/>
    </source>
</evidence>
<dbReference type="AlphaFoldDB" id="A0A225VV03"/>
<comment type="caution">
    <text evidence="1">The sequence shown here is derived from an EMBL/GenBank/DDBJ whole genome shotgun (WGS) entry which is preliminary data.</text>
</comment>